<evidence type="ECO:0000256" key="2">
    <source>
        <dbReference type="SAM" id="MobiDB-lite"/>
    </source>
</evidence>
<dbReference type="HOGENOM" id="CLU_041692_1_0_1"/>
<dbReference type="GO" id="GO:0008270">
    <property type="term" value="F:zinc ion binding"/>
    <property type="evidence" value="ECO:0007669"/>
    <property type="project" value="UniProtKB-KW"/>
</dbReference>
<evidence type="ECO:0000259" key="3">
    <source>
        <dbReference type="PROSITE" id="PS50103"/>
    </source>
</evidence>
<reference evidence="5" key="1">
    <citation type="journal article" date="2014" name="Proc. Natl. Acad. Sci. U.S.A.">
        <title>Extensive sampling of basidiomycete genomes demonstrates inadequacy of the white-rot/brown-rot paradigm for wood decay fungi.</title>
        <authorList>
            <person name="Riley R."/>
            <person name="Salamov A.A."/>
            <person name="Brown D.W."/>
            <person name="Nagy L.G."/>
            <person name="Floudas D."/>
            <person name="Held B.W."/>
            <person name="Levasseur A."/>
            <person name="Lombard V."/>
            <person name="Morin E."/>
            <person name="Otillar R."/>
            <person name="Lindquist E.A."/>
            <person name="Sun H."/>
            <person name="LaButti K.M."/>
            <person name="Schmutz J."/>
            <person name="Jabbour D."/>
            <person name="Luo H."/>
            <person name="Baker S.E."/>
            <person name="Pisabarro A.G."/>
            <person name="Walton J.D."/>
            <person name="Blanchette R.A."/>
            <person name="Henrissat B."/>
            <person name="Martin F."/>
            <person name="Cullen D."/>
            <person name="Hibbett D.S."/>
            <person name="Grigoriev I.V."/>
        </authorList>
    </citation>
    <scope>NUCLEOTIDE SEQUENCE [LARGE SCALE GENOMIC DNA]</scope>
    <source>
        <strain evidence="5">CBS 339.88</strain>
    </source>
</reference>
<dbReference type="OrthoDB" id="2355984at2759"/>
<keyword evidence="1" id="KW-0863">Zinc-finger</keyword>
<feature type="region of interest" description="Disordered" evidence="2">
    <location>
        <begin position="361"/>
        <end position="389"/>
    </location>
</feature>
<feature type="compositionally biased region" description="Basic and acidic residues" evidence="2">
    <location>
        <begin position="380"/>
        <end position="389"/>
    </location>
</feature>
<feature type="domain" description="C3H1-type" evidence="3">
    <location>
        <begin position="379"/>
        <end position="407"/>
    </location>
</feature>
<protein>
    <recommendedName>
        <fullName evidence="3">C3H1-type domain-containing protein</fullName>
    </recommendedName>
</protein>
<evidence type="ECO:0000256" key="1">
    <source>
        <dbReference type="PROSITE-ProRule" id="PRU00723"/>
    </source>
</evidence>
<evidence type="ECO:0000313" key="5">
    <source>
        <dbReference type="Proteomes" id="UP000027222"/>
    </source>
</evidence>
<keyword evidence="1" id="KW-0479">Metal-binding</keyword>
<feature type="compositionally biased region" description="Polar residues" evidence="2">
    <location>
        <begin position="8"/>
        <end position="17"/>
    </location>
</feature>
<dbReference type="PROSITE" id="PS50103">
    <property type="entry name" value="ZF_C3H1"/>
    <property type="match status" value="1"/>
</dbReference>
<accession>A0A067TTA2</accession>
<keyword evidence="1" id="KW-0862">Zinc</keyword>
<dbReference type="InterPro" id="IPR000571">
    <property type="entry name" value="Znf_CCCH"/>
</dbReference>
<feature type="region of interest" description="Disordered" evidence="2">
    <location>
        <begin position="1"/>
        <end position="44"/>
    </location>
</feature>
<evidence type="ECO:0000313" key="4">
    <source>
        <dbReference type="EMBL" id="KDR82213.1"/>
    </source>
</evidence>
<keyword evidence="5" id="KW-1185">Reference proteome</keyword>
<proteinExistence type="predicted"/>
<dbReference type="Proteomes" id="UP000027222">
    <property type="component" value="Unassembled WGS sequence"/>
</dbReference>
<dbReference type="STRING" id="685588.A0A067TTA2"/>
<name>A0A067TTA2_GALM3</name>
<feature type="region of interest" description="Disordered" evidence="2">
    <location>
        <begin position="110"/>
        <end position="165"/>
    </location>
</feature>
<organism evidence="4 5">
    <name type="scientific">Galerina marginata (strain CBS 339.88)</name>
    <dbReference type="NCBI Taxonomy" id="685588"/>
    <lineage>
        <taxon>Eukaryota</taxon>
        <taxon>Fungi</taxon>
        <taxon>Dikarya</taxon>
        <taxon>Basidiomycota</taxon>
        <taxon>Agaricomycotina</taxon>
        <taxon>Agaricomycetes</taxon>
        <taxon>Agaricomycetidae</taxon>
        <taxon>Agaricales</taxon>
        <taxon>Agaricineae</taxon>
        <taxon>Strophariaceae</taxon>
        <taxon>Galerina</taxon>
    </lineage>
</organism>
<dbReference type="AlphaFoldDB" id="A0A067TTA2"/>
<feature type="zinc finger region" description="C3H1-type" evidence="1">
    <location>
        <begin position="379"/>
        <end position="407"/>
    </location>
</feature>
<dbReference type="EMBL" id="KL142370">
    <property type="protein sequence ID" value="KDR82213.1"/>
    <property type="molecule type" value="Genomic_DNA"/>
</dbReference>
<gene>
    <name evidence="4" type="ORF">GALMADRAFT_59362</name>
</gene>
<sequence>MTEHEHAQSSGNPQSNPVDEVRNPPADSTDLNNQTTTEAPSTAVPVEISTQCDKIVDNFRSGAISKVNTFLKIQLIIVNADRTFGGDTAVSALESYLSILDNFEKFRSAAASAVPEPPSQPEPNNVDPSGEPHDSDPDESDAGVSSGTKRPRSEEPFEESGDASKRRVDLHRLPWAIQESISPSVLSPELQQTQSALENYGRDIKFVKSLLLNSARCPQFPDGEWTNLLAGRVVDLDHVLSGVYSLAADDRRREHVGSLELVLGTSAPAKNVRSHSEWVIAFDILVDATVYAFPHRKAELTSYGKYIKQLFTAFPAELHIRVINFDKAVRLRTAQRRDLLLTDHSAFADLGLIWLHNPGSHSAVAKNSKPTANSSSNTSRRREACRRHNDGRCPNSAAACSYAHICGKCRSSGHTSSECLHSGNVARK</sequence>
<feature type="compositionally biased region" description="Polar residues" evidence="2">
    <location>
        <begin position="29"/>
        <end position="40"/>
    </location>
</feature>